<evidence type="ECO:0000313" key="3">
    <source>
        <dbReference type="Proteomes" id="UP000516437"/>
    </source>
</evidence>
<dbReference type="InterPro" id="IPR028015">
    <property type="entry name" value="CCDC84-like"/>
</dbReference>
<feature type="region of interest" description="Disordered" evidence="1">
    <location>
        <begin position="1"/>
        <end position="29"/>
    </location>
</feature>
<dbReference type="AlphaFoldDB" id="A0A6A1VXJ0"/>
<protein>
    <submittedName>
        <fullName evidence="2">TITAN-like protein</fullName>
    </submittedName>
</protein>
<dbReference type="PANTHER" id="PTHR31198">
    <property type="entry name" value="COILED-COIL DOMAIN-CONTAINING PROTEIN 84"/>
    <property type="match status" value="1"/>
</dbReference>
<comment type="caution">
    <text evidence="2">The sequence shown here is derived from an EMBL/GenBank/DDBJ whole genome shotgun (WGS) entry which is preliminary data.</text>
</comment>
<feature type="compositionally biased region" description="Polar residues" evidence="1">
    <location>
        <begin position="1"/>
        <end position="23"/>
    </location>
</feature>
<dbReference type="Proteomes" id="UP000516437">
    <property type="component" value="Chromosome 4"/>
</dbReference>
<organism evidence="2 3">
    <name type="scientific">Morella rubra</name>
    <name type="common">Chinese bayberry</name>
    <dbReference type="NCBI Taxonomy" id="262757"/>
    <lineage>
        <taxon>Eukaryota</taxon>
        <taxon>Viridiplantae</taxon>
        <taxon>Streptophyta</taxon>
        <taxon>Embryophyta</taxon>
        <taxon>Tracheophyta</taxon>
        <taxon>Spermatophyta</taxon>
        <taxon>Magnoliopsida</taxon>
        <taxon>eudicotyledons</taxon>
        <taxon>Gunneridae</taxon>
        <taxon>Pentapetalae</taxon>
        <taxon>rosids</taxon>
        <taxon>fabids</taxon>
        <taxon>Fagales</taxon>
        <taxon>Myricaceae</taxon>
        <taxon>Morella</taxon>
    </lineage>
</organism>
<name>A0A6A1VXJ0_9ROSI</name>
<accession>A0A6A1VXJ0</accession>
<reference evidence="2 3" key="1">
    <citation type="journal article" date="2019" name="Plant Biotechnol. J.">
        <title>The red bayberry genome and genetic basis of sex determination.</title>
        <authorList>
            <person name="Jia H.M."/>
            <person name="Jia H.J."/>
            <person name="Cai Q.L."/>
            <person name="Wang Y."/>
            <person name="Zhao H.B."/>
            <person name="Yang W.F."/>
            <person name="Wang G.Y."/>
            <person name="Li Y.H."/>
            <person name="Zhan D.L."/>
            <person name="Shen Y.T."/>
            <person name="Niu Q.F."/>
            <person name="Chang L."/>
            <person name="Qiu J."/>
            <person name="Zhao L."/>
            <person name="Xie H.B."/>
            <person name="Fu W.Y."/>
            <person name="Jin J."/>
            <person name="Li X.W."/>
            <person name="Jiao Y."/>
            <person name="Zhou C.C."/>
            <person name="Tu T."/>
            <person name="Chai C.Y."/>
            <person name="Gao J.L."/>
            <person name="Fan L.J."/>
            <person name="van de Weg E."/>
            <person name="Wang J.Y."/>
            <person name="Gao Z.S."/>
        </authorList>
    </citation>
    <scope>NUCLEOTIDE SEQUENCE [LARGE SCALE GENOMIC DNA]</scope>
    <source>
        <tissue evidence="2">Leaves</tissue>
    </source>
</reference>
<proteinExistence type="predicted"/>
<dbReference type="EMBL" id="RXIC02000022">
    <property type="protein sequence ID" value="KAB1217463.1"/>
    <property type="molecule type" value="Genomic_DNA"/>
</dbReference>
<gene>
    <name evidence="2" type="ORF">CJ030_MR4G008721</name>
</gene>
<keyword evidence="3" id="KW-1185">Reference proteome</keyword>
<dbReference type="PANTHER" id="PTHR31198:SF1">
    <property type="entry name" value="CENTROSOMAL AT-AC SPLICING FACTOR"/>
    <property type="match status" value="1"/>
</dbReference>
<evidence type="ECO:0000256" key="1">
    <source>
        <dbReference type="SAM" id="MobiDB-lite"/>
    </source>
</evidence>
<evidence type="ECO:0000313" key="2">
    <source>
        <dbReference type="EMBL" id="KAB1217463.1"/>
    </source>
</evidence>
<dbReference type="OrthoDB" id="1892805at2759"/>
<dbReference type="Pfam" id="PF14968">
    <property type="entry name" value="CCDC84"/>
    <property type="match status" value="1"/>
</dbReference>
<sequence length="497" mass="55670">MEEQSQTQKQNRNPKINDNNGNNSDEKKQKNAKSEYEFCKVCNLNHNQGQRHKYFPSHKGSLSAFLSRFQSKLSDVRFFLKNPTLLRLDLASSNRLWCIFCDSDIDELGSTFACCNAINHLASADHLKNLKHFLWKYGGGMDRLETFRISEIDVAKWEKKCKALESDAVPSSEGTIGPAFRPSNDIHNEQKYGNIDSFESSSLQSVKSGISNGVMPLQYPTNEYQVSHSGLSEVANVGMFAHDASSSLPAETFPGISLGELTDLRVIVEVLSLNENAYGKVVSSSICLYCDSVNRNSKNSLLCNTKCSADGYFSNERMNLVHGDEGIVKGESSFHGLQNLTQISNSTPGKSKGNVHFGAPPPWFEAAEEVQINVQLKPAIGSFISPNKSGKSKKLNPKRVGAAWAEKRKIELEMEKRGEIVKIDCADNWLPNFGRVWQSGSRKESRKEFEMEKQKFLKLESKSEMPVKLQPYISKRMYSIAFPKLCIFMFSPSPVVL</sequence>